<dbReference type="GO" id="GO:0005524">
    <property type="term" value="F:ATP binding"/>
    <property type="evidence" value="ECO:0007669"/>
    <property type="project" value="InterPro"/>
</dbReference>
<evidence type="ECO:0000313" key="5">
    <source>
        <dbReference type="WBParaSite" id="PDA_v2.g11368.t1"/>
    </source>
</evidence>
<organism evidence="4 5">
    <name type="scientific">Panagrolaimus davidi</name>
    <dbReference type="NCBI Taxonomy" id="227884"/>
    <lineage>
        <taxon>Eukaryota</taxon>
        <taxon>Metazoa</taxon>
        <taxon>Ecdysozoa</taxon>
        <taxon>Nematoda</taxon>
        <taxon>Chromadorea</taxon>
        <taxon>Rhabditida</taxon>
        <taxon>Tylenchina</taxon>
        <taxon>Panagrolaimomorpha</taxon>
        <taxon>Panagrolaimoidea</taxon>
        <taxon>Panagrolaimidae</taxon>
        <taxon>Panagrolaimus</taxon>
    </lineage>
</organism>
<dbReference type="PANTHER" id="PTHR45633">
    <property type="entry name" value="60 KDA HEAT SHOCK PROTEIN, MITOCHONDRIAL"/>
    <property type="match status" value="1"/>
</dbReference>
<keyword evidence="2" id="KW-0143">Chaperone</keyword>
<reference evidence="5" key="1">
    <citation type="submission" date="2022-11" db="UniProtKB">
        <authorList>
            <consortium name="WormBaseParasite"/>
        </authorList>
    </citation>
    <scope>IDENTIFICATION</scope>
</reference>
<dbReference type="WBParaSite" id="PDA_v2.g11368.t1">
    <property type="protein sequence ID" value="PDA_v2.g11368.t1"/>
    <property type="gene ID" value="PDA_v2.g11368"/>
</dbReference>
<protein>
    <submittedName>
        <fullName evidence="5">Heat shock protein 60</fullName>
    </submittedName>
</protein>
<accession>A0A914P0T6</accession>
<dbReference type="InterPro" id="IPR001844">
    <property type="entry name" value="Cpn60/GroEL"/>
</dbReference>
<feature type="region of interest" description="Disordered" evidence="3">
    <location>
        <begin position="86"/>
        <end position="108"/>
    </location>
</feature>
<dbReference type="InterPro" id="IPR002423">
    <property type="entry name" value="Cpn60/GroEL/TCP-1"/>
</dbReference>
<dbReference type="GO" id="GO:0042026">
    <property type="term" value="P:protein refolding"/>
    <property type="evidence" value="ECO:0007669"/>
    <property type="project" value="InterPro"/>
</dbReference>
<dbReference type="GO" id="GO:0140662">
    <property type="term" value="F:ATP-dependent protein folding chaperone"/>
    <property type="evidence" value="ECO:0007669"/>
    <property type="project" value="InterPro"/>
</dbReference>
<keyword evidence="4" id="KW-1185">Reference proteome</keyword>
<evidence type="ECO:0000256" key="3">
    <source>
        <dbReference type="SAM" id="MobiDB-lite"/>
    </source>
</evidence>
<proteinExistence type="inferred from homology"/>
<dbReference type="Pfam" id="PF00118">
    <property type="entry name" value="Cpn60_TCP1"/>
    <property type="match status" value="1"/>
</dbReference>
<feature type="compositionally biased region" description="Gly residues" evidence="3">
    <location>
        <begin position="96"/>
        <end position="108"/>
    </location>
</feature>
<comment type="similarity">
    <text evidence="1">Belongs to the chaperonin (HSP60) family.</text>
</comment>
<evidence type="ECO:0000313" key="4">
    <source>
        <dbReference type="Proteomes" id="UP000887578"/>
    </source>
</evidence>
<sequence>MKIIQKAIRQPISTIIANAGIEPAGVVEKVISNTEINYGYDAMNDQFVNMIEAGIIDPTKVIRTALQDAAGVASLLATTECVVTELPKEDPPAPGMPGGMGGMGGGMF</sequence>
<dbReference type="InterPro" id="IPR027413">
    <property type="entry name" value="GROEL-like_equatorial_sf"/>
</dbReference>
<evidence type="ECO:0000256" key="1">
    <source>
        <dbReference type="ARBA" id="ARBA00006607"/>
    </source>
</evidence>
<dbReference type="Proteomes" id="UP000887578">
    <property type="component" value="Unplaced"/>
</dbReference>
<dbReference type="Gene3D" id="1.10.560.10">
    <property type="entry name" value="GroEL-like equatorial domain"/>
    <property type="match status" value="1"/>
</dbReference>
<dbReference type="SUPFAM" id="SSF48592">
    <property type="entry name" value="GroEL equatorial domain-like"/>
    <property type="match status" value="1"/>
</dbReference>
<dbReference type="AlphaFoldDB" id="A0A914P0T6"/>
<evidence type="ECO:0000256" key="2">
    <source>
        <dbReference type="ARBA" id="ARBA00023186"/>
    </source>
</evidence>
<name>A0A914P0T6_9BILA</name>